<evidence type="ECO:0000256" key="1">
    <source>
        <dbReference type="SAM" id="SignalP"/>
    </source>
</evidence>
<dbReference type="EMBL" id="JAAQPF010000286">
    <property type="protein sequence ID" value="KAF5707712.1"/>
    <property type="molecule type" value="Genomic_DNA"/>
</dbReference>
<keyword evidence="1" id="KW-0732">Signal</keyword>
<gene>
    <name evidence="2" type="ORF">FGLOB1_6783</name>
</gene>
<keyword evidence="3" id="KW-1185">Reference proteome</keyword>
<dbReference type="AlphaFoldDB" id="A0A8H6D9Y6"/>
<name>A0A8H6D9Y6_9HYPO</name>
<evidence type="ECO:0000313" key="2">
    <source>
        <dbReference type="EMBL" id="KAF5707712.1"/>
    </source>
</evidence>
<evidence type="ECO:0000313" key="3">
    <source>
        <dbReference type="Proteomes" id="UP000532311"/>
    </source>
</evidence>
<reference evidence="2 3" key="1">
    <citation type="submission" date="2020-05" db="EMBL/GenBank/DDBJ databases">
        <title>Identification and distribution of gene clusters putatively required for synthesis of sphingolipid metabolism inhibitors in phylogenetically diverse species of the filamentous fungus Fusarium.</title>
        <authorList>
            <person name="Kim H.-S."/>
            <person name="Busman M."/>
            <person name="Brown D.W."/>
            <person name="Divon H."/>
            <person name="Uhlig S."/>
            <person name="Proctor R.H."/>
        </authorList>
    </citation>
    <scope>NUCLEOTIDE SEQUENCE [LARGE SCALE GENOMIC DNA]</scope>
    <source>
        <strain evidence="2 3">NRRL 26131</strain>
    </source>
</reference>
<dbReference type="Proteomes" id="UP000532311">
    <property type="component" value="Unassembled WGS sequence"/>
</dbReference>
<comment type="caution">
    <text evidence="2">The sequence shown here is derived from an EMBL/GenBank/DDBJ whole genome shotgun (WGS) entry which is preliminary data.</text>
</comment>
<proteinExistence type="predicted"/>
<protein>
    <submittedName>
        <fullName evidence="2">Uncharacterized protein</fullName>
    </submittedName>
</protein>
<sequence length="93" mass="9988">MQFTSSLFLIAHMAAGALALSGDGAACQLNIECLSGYCMPRTGSDKYVCWGQRRKGDWCNVNYSGTVCNNGLKCVSHQDANIALGSWFLGKCT</sequence>
<accession>A0A8H6D9Y6</accession>
<feature type="signal peptide" evidence="1">
    <location>
        <begin position="1"/>
        <end position="19"/>
    </location>
</feature>
<organism evidence="2 3">
    <name type="scientific">Fusarium globosum</name>
    <dbReference type="NCBI Taxonomy" id="78864"/>
    <lineage>
        <taxon>Eukaryota</taxon>
        <taxon>Fungi</taxon>
        <taxon>Dikarya</taxon>
        <taxon>Ascomycota</taxon>
        <taxon>Pezizomycotina</taxon>
        <taxon>Sordariomycetes</taxon>
        <taxon>Hypocreomycetidae</taxon>
        <taxon>Hypocreales</taxon>
        <taxon>Nectriaceae</taxon>
        <taxon>Fusarium</taxon>
        <taxon>Fusarium fujikuroi species complex</taxon>
    </lineage>
</organism>
<feature type="chain" id="PRO_5034477459" evidence="1">
    <location>
        <begin position="20"/>
        <end position="93"/>
    </location>
</feature>